<evidence type="ECO:0000313" key="2">
    <source>
        <dbReference type="EMBL" id="KAF5205733.1"/>
    </source>
</evidence>
<evidence type="ECO:0000256" key="1">
    <source>
        <dbReference type="SAM" id="MobiDB-lite"/>
    </source>
</evidence>
<sequence length="235" mass="25298">MANTRSQSLRHRDVSPHAVNEAHSNAVVGMGIPSSKNELVNQVGNETGDSRLLMSNRGLANSNDSHSSSSDHRHPCSQARNIHQTHSSIWDRLSGLGINFRPFTIPETSENNLDSGYQEDDEFSEKDHEGCSNLGLHGTHLPKQGCIRLANVAAQNGPIPKKKTMFNGRHVHPTVHNVSTDQARYLVSNAADAVIKAKVLEAQAAAMRAQAAALAAAEATALPRNSAMRKTGHAP</sequence>
<name>A0A7J6X8I9_THATH</name>
<gene>
    <name evidence="2" type="ORF">FRX31_004681</name>
</gene>
<feature type="region of interest" description="Disordered" evidence="1">
    <location>
        <begin position="55"/>
        <end position="80"/>
    </location>
</feature>
<reference evidence="2 3" key="1">
    <citation type="submission" date="2020-06" db="EMBL/GenBank/DDBJ databases">
        <title>Transcriptomic and genomic resources for Thalictrum thalictroides and T. hernandezii: Facilitating candidate gene discovery in an emerging model plant lineage.</title>
        <authorList>
            <person name="Arias T."/>
            <person name="Riano-Pachon D.M."/>
            <person name="Di Stilio V.S."/>
        </authorList>
    </citation>
    <scope>NUCLEOTIDE SEQUENCE [LARGE SCALE GENOMIC DNA]</scope>
    <source>
        <strain evidence="3">cv. WT478/WT964</strain>
        <tissue evidence="2">Leaves</tissue>
    </source>
</reference>
<accession>A0A7J6X8I9</accession>
<dbReference type="Proteomes" id="UP000554482">
    <property type="component" value="Unassembled WGS sequence"/>
</dbReference>
<feature type="region of interest" description="Disordered" evidence="1">
    <location>
        <begin position="1"/>
        <end position="21"/>
    </location>
</feature>
<dbReference type="EMBL" id="JABWDY010003708">
    <property type="protein sequence ID" value="KAF5205733.1"/>
    <property type="molecule type" value="Genomic_DNA"/>
</dbReference>
<dbReference type="AlphaFoldDB" id="A0A7J6X8I9"/>
<protein>
    <submittedName>
        <fullName evidence="2">Uncharacterized protein</fullName>
    </submittedName>
</protein>
<evidence type="ECO:0000313" key="3">
    <source>
        <dbReference type="Proteomes" id="UP000554482"/>
    </source>
</evidence>
<organism evidence="2 3">
    <name type="scientific">Thalictrum thalictroides</name>
    <name type="common">Rue-anemone</name>
    <name type="synonym">Anemone thalictroides</name>
    <dbReference type="NCBI Taxonomy" id="46969"/>
    <lineage>
        <taxon>Eukaryota</taxon>
        <taxon>Viridiplantae</taxon>
        <taxon>Streptophyta</taxon>
        <taxon>Embryophyta</taxon>
        <taxon>Tracheophyta</taxon>
        <taxon>Spermatophyta</taxon>
        <taxon>Magnoliopsida</taxon>
        <taxon>Ranunculales</taxon>
        <taxon>Ranunculaceae</taxon>
        <taxon>Thalictroideae</taxon>
        <taxon>Thalictrum</taxon>
    </lineage>
</organism>
<keyword evidence="3" id="KW-1185">Reference proteome</keyword>
<proteinExistence type="predicted"/>
<comment type="caution">
    <text evidence="2">The sequence shown here is derived from an EMBL/GenBank/DDBJ whole genome shotgun (WGS) entry which is preliminary data.</text>
</comment>